<keyword evidence="7 9" id="KW-0807">Transducer</keyword>
<evidence type="ECO:0000259" key="14">
    <source>
        <dbReference type="PROSITE" id="PS50885"/>
    </source>
</evidence>
<sequence>MAILNRYSIVQRLIALLGIAAIGTALMVAFMMFILRGVFVDEEKHKLDAVLDSAISVIGYYHSLQEQGELTETEAKQRAFARLNEIRYEGEEYIFTINRSGDMVQHPFAKQLVGTNVLDYKDPNGTRLFQQMVDGVKNQDRATVEYIWQKGADKNNLVDKISRVQVFQPWNLIVGTGQYVDNIAALLWAQFFKLVLLAIFLSVPLLVLFLLIIRSIVRPLKAINQAMENISEGDGDLTKRLETQGNDELTRVAESFNTFVHKIQQLVTNVQDSVDAEQAAAEQLAKLCDSSSSQTERLSQQTEAVATAVNELTSSAGEVADHAREAAESASVADEQSGRSATTVRRAVQNIDELTQRLNQANQHAKTLTEGSKEIGDILNVIITIAEQTNLLALNAAIEAARAGEAGRGFAVVADEVRQLATKTQKSTDEIGSIVDNIQRAISDVTNIIREAESSSEQTRGETIEAEQAISQIQEAVANISGMNVQIASATDEQSRVTQDISQNITSISTLTHDTKDASQQVKQVSDSLIKNSVDLSQMIRRFRVK</sequence>
<gene>
    <name evidence="15" type="ORF">OS145_06137</name>
</gene>
<dbReference type="PRINTS" id="PR00260">
    <property type="entry name" value="CHEMTRNSDUCR"/>
</dbReference>
<feature type="domain" description="Methyl-accepting transducer" evidence="12">
    <location>
        <begin position="273"/>
        <end position="509"/>
    </location>
</feature>
<dbReference type="PANTHER" id="PTHR32089">
    <property type="entry name" value="METHYL-ACCEPTING CHEMOTAXIS PROTEIN MCPB"/>
    <property type="match status" value="1"/>
</dbReference>
<dbReference type="PROSITE" id="PS50111">
    <property type="entry name" value="CHEMOTAXIS_TRANSDUC_2"/>
    <property type="match status" value="1"/>
</dbReference>
<dbReference type="EMBL" id="AAMX01000021">
    <property type="protein sequence ID" value="EAQ31246.1"/>
    <property type="molecule type" value="Genomic_DNA"/>
</dbReference>
<feature type="domain" description="T-SNARE coiled-coil homology" evidence="13">
    <location>
        <begin position="460"/>
        <end position="522"/>
    </location>
</feature>
<evidence type="ECO:0000256" key="10">
    <source>
        <dbReference type="SAM" id="Coils"/>
    </source>
</evidence>
<feature type="domain" description="HAMP" evidence="14">
    <location>
        <begin position="214"/>
        <end position="268"/>
    </location>
</feature>
<evidence type="ECO:0000256" key="5">
    <source>
        <dbReference type="ARBA" id="ARBA00022989"/>
    </source>
</evidence>
<evidence type="ECO:0000256" key="2">
    <source>
        <dbReference type="ARBA" id="ARBA00022475"/>
    </source>
</evidence>
<dbReference type="InterPro" id="IPR033480">
    <property type="entry name" value="sCache_2"/>
</dbReference>
<comment type="subcellular location">
    <subcellularLocation>
        <location evidence="1">Cell inner membrane</location>
        <topology evidence="1">Multi-pass membrane protein</topology>
    </subcellularLocation>
</comment>
<evidence type="ECO:0000256" key="8">
    <source>
        <dbReference type="ARBA" id="ARBA00029447"/>
    </source>
</evidence>
<dbReference type="Proteomes" id="UP000016543">
    <property type="component" value="Unassembled WGS sequence"/>
</dbReference>
<keyword evidence="2" id="KW-1003">Cell membrane</keyword>
<dbReference type="PANTHER" id="PTHR32089:SF119">
    <property type="entry name" value="METHYL-ACCEPTING CHEMOTAXIS PROTEIN CTPL"/>
    <property type="match status" value="1"/>
</dbReference>
<keyword evidence="16" id="KW-1185">Reference proteome</keyword>
<evidence type="ECO:0000313" key="16">
    <source>
        <dbReference type="Proteomes" id="UP000016543"/>
    </source>
</evidence>
<name>A0ABP2CNR0_9GAMM</name>
<evidence type="ECO:0000256" key="6">
    <source>
        <dbReference type="ARBA" id="ARBA00023136"/>
    </source>
</evidence>
<dbReference type="SMART" id="SM01049">
    <property type="entry name" value="Cache_2"/>
    <property type="match status" value="1"/>
</dbReference>
<dbReference type="SMART" id="SM00283">
    <property type="entry name" value="MA"/>
    <property type="match status" value="1"/>
</dbReference>
<dbReference type="CDD" id="cd11386">
    <property type="entry name" value="MCP_signal"/>
    <property type="match status" value="1"/>
</dbReference>
<evidence type="ECO:0000256" key="11">
    <source>
        <dbReference type="SAM" id="Phobius"/>
    </source>
</evidence>
<evidence type="ECO:0000256" key="1">
    <source>
        <dbReference type="ARBA" id="ARBA00004429"/>
    </source>
</evidence>
<feature type="transmembrane region" description="Helical" evidence="11">
    <location>
        <begin position="191"/>
        <end position="213"/>
    </location>
</feature>
<evidence type="ECO:0000256" key="3">
    <source>
        <dbReference type="ARBA" id="ARBA00022519"/>
    </source>
</evidence>
<protein>
    <submittedName>
        <fullName evidence="15">Methyl-accepting chemotaxis protein</fullName>
    </submittedName>
</protein>
<dbReference type="SMART" id="SM00304">
    <property type="entry name" value="HAMP"/>
    <property type="match status" value="1"/>
</dbReference>
<dbReference type="Pfam" id="PF00015">
    <property type="entry name" value="MCPsignal"/>
    <property type="match status" value="1"/>
</dbReference>
<dbReference type="Gene3D" id="3.30.450.20">
    <property type="entry name" value="PAS domain"/>
    <property type="match status" value="1"/>
</dbReference>
<dbReference type="Gene3D" id="1.10.287.950">
    <property type="entry name" value="Methyl-accepting chemotaxis protein"/>
    <property type="match status" value="1"/>
</dbReference>
<dbReference type="Pfam" id="PF00672">
    <property type="entry name" value="HAMP"/>
    <property type="match status" value="1"/>
</dbReference>
<evidence type="ECO:0000313" key="15">
    <source>
        <dbReference type="EMBL" id="EAQ31246.1"/>
    </source>
</evidence>
<keyword evidence="5 11" id="KW-1133">Transmembrane helix</keyword>
<keyword evidence="3" id="KW-0997">Cell inner membrane</keyword>
<evidence type="ECO:0000259" key="13">
    <source>
        <dbReference type="PROSITE" id="PS50192"/>
    </source>
</evidence>
<evidence type="ECO:0000256" key="4">
    <source>
        <dbReference type="ARBA" id="ARBA00022692"/>
    </source>
</evidence>
<accession>A0ABP2CNR0</accession>
<feature type="transmembrane region" description="Helical" evidence="11">
    <location>
        <begin position="12"/>
        <end position="35"/>
    </location>
</feature>
<dbReference type="InterPro" id="IPR004090">
    <property type="entry name" value="Chemotax_Me-accpt_rcpt"/>
</dbReference>
<keyword evidence="10" id="KW-0175">Coiled coil</keyword>
<dbReference type="CDD" id="cd06225">
    <property type="entry name" value="HAMP"/>
    <property type="match status" value="1"/>
</dbReference>
<dbReference type="SUPFAM" id="SSF58104">
    <property type="entry name" value="Methyl-accepting chemotaxis protein (MCP) signaling domain"/>
    <property type="match status" value="1"/>
</dbReference>
<dbReference type="InterPro" id="IPR003660">
    <property type="entry name" value="HAMP_dom"/>
</dbReference>
<proteinExistence type="inferred from homology"/>
<evidence type="ECO:0000256" key="7">
    <source>
        <dbReference type="ARBA" id="ARBA00023224"/>
    </source>
</evidence>
<organism evidence="15 16">
    <name type="scientific">Idiomarina baltica OS145</name>
    <dbReference type="NCBI Taxonomy" id="314276"/>
    <lineage>
        <taxon>Bacteria</taxon>
        <taxon>Pseudomonadati</taxon>
        <taxon>Pseudomonadota</taxon>
        <taxon>Gammaproteobacteria</taxon>
        <taxon>Alteromonadales</taxon>
        <taxon>Idiomarinaceae</taxon>
        <taxon>Idiomarina</taxon>
    </lineage>
</organism>
<dbReference type="Pfam" id="PF17200">
    <property type="entry name" value="sCache_2"/>
    <property type="match status" value="1"/>
</dbReference>
<dbReference type="PROSITE" id="PS50192">
    <property type="entry name" value="T_SNARE"/>
    <property type="match status" value="1"/>
</dbReference>
<keyword evidence="6 11" id="KW-0472">Membrane</keyword>
<comment type="caution">
    <text evidence="15">The sequence shown here is derived from an EMBL/GenBank/DDBJ whole genome shotgun (WGS) entry which is preliminary data.</text>
</comment>
<dbReference type="PROSITE" id="PS50885">
    <property type="entry name" value="HAMP"/>
    <property type="match status" value="1"/>
</dbReference>
<comment type="similarity">
    <text evidence="8">Belongs to the methyl-accepting chemotaxis (MCP) protein family.</text>
</comment>
<evidence type="ECO:0000256" key="9">
    <source>
        <dbReference type="PROSITE-ProRule" id="PRU00284"/>
    </source>
</evidence>
<dbReference type="InterPro" id="IPR000727">
    <property type="entry name" value="T_SNARE_dom"/>
</dbReference>
<evidence type="ECO:0000259" key="12">
    <source>
        <dbReference type="PROSITE" id="PS50111"/>
    </source>
</evidence>
<dbReference type="InterPro" id="IPR004089">
    <property type="entry name" value="MCPsignal_dom"/>
</dbReference>
<dbReference type="RefSeq" id="WP_006955758.1">
    <property type="nucleotide sequence ID" value="NZ_CH672406.1"/>
</dbReference>
<reference evidence="15 16" key="1">
    <citation type="submission" date="2006-01" db="EMBL/GenBank/DDBJ databases">
        <authorList>
            <person name="Brettar I."/>
            <person name="Hofle M."/>
            <person name="Ferriera S."/>
            <person name="Johnson J."/>
            <person name="Kravitz S."/>
            <person name="Halpern A."/>
            <person name="Remington K."/>
            <person name="Beeson K."/>
            <person name="Tran B."/>
            <person name="Rogers Y.-H."/>
            <person name="Friedman R."/>
            <person name="Venter J.C."/>
        </authorList>
    </citation>
    <scope>NUCLEOTIDE SEQUENCE [LARGE SCALE GENOMIC DNA]</scope>
    <source>
        <strain evidence="15 16">OS145</strain>
    </source>
</reference>
<keyword evidence="4 11" id="KW-0812">Transmembrane</keyword>
<feature type="coiled-coil region" evidence="10">
    <location>
        <begin position="344"/>
        <end position="371"/>
    </location>
</feature>